<dbReference type="AlphaFoldDB" id="A0A7W7XXA5"/>
<accession>A0A7W7XXA5</accession>
<gene>
    <name evidence="1" type="ORF">HNQ58_000402</name>
</gene>
<keyword evidence="2" id="KW-1185">Reference proteome</keyword>
<dbReference type="Proteomes" id="UP000519004">
    <property type="component" value="Unassembled WGS sequence"/>
</dbReference>
<sequence>MKRFLADEEPLQGRGGARAMRHAGGWRLLSSGL</sequence>
<evidence type="ECO:0000313" key="2">
    <source>
        <dbReference type="Proteomes" id="UP000519004"/>
    </source>
</evidence>
<proteinExistence type="predicted"/>
<evidence type="ECO:0000313" key="1">
    <source>
        <dbReference type="EMBL" id="MBB5014528.1"/>
    </source>
</evidence>
<comment type="caution">
    <text evidence="1">The sequence shown here is derived from an EMBL/GenBank/DDBJ whole genome shotgun (WGS) entry which is preliminary data.</text>
</comment>
<reference evidence="1 2" key="1">
    <citation type="submission" date="2020-08" db="EMBL/GenBank/DDBJ databases">
        <title>Genomic Encyclopedia of Type Strains, Phase IV (KMG-IV): sequencing the most valuable type-strain genomes for metagenomic binning, comparative biology and taxonomic classification.</title>
        <authorList>
            <person name="Goeker M."/>
        </authorList>
    </citation>
    <scope>NUCLEOTIDE SEQUENCE [LARGE SCALE GENOMIC DNA]</scope>
    <source>
        <strain evidence="1 2">DSM 25897</strain>
    </source>
</reference>
<dbReference type="EMBL" id="JACHHX010000002">
    <property type="protein sequence ID" value="MBB5014528.1"/>
    <property type="molecule type" value="Genomic_DNA"/>
</dbReference>
<protein>
    <submittedName>
        <fullName evidence="1">Uncharacterized protein</fullName>
    </submittedName>
</protein>
<name>A0A7W7XXA5_9GAMM</name>
<organism evidence="1 2">
    <name type="scientific">Rehaibacterium terrae</name>
    <dbReference type="NCBI Taxonomy" id="1341696"/>
    <lineage>
        <taxon>Bacteria</taxon>
        <taxon>Pseudomonadati</taxon>
        <taxon>Pseudomonadota</taxon>
        <taxon>Gammaproteobacteria</taxon>
        <taxon>Lysobacterales</taxon>
        <taxon>Lysobacteraceae</taxon>
        <taxon>Rehaibacterium</taxon>
    </lineage>
</organism>